<dbReference type="InParanoid" id="H2XYI8"/>
<reference evidence="1" key="3">
    <citation type="submission" date="2025-08" db="UniProtKB">
        <authorList>
            <consortium name="Ensembl"/>
        </authorList>
    </citation>
    <scope>IDENTIFICATION</scope>
</reference>
<dbReference type="AlphaFoldDB" id="H2XYI8"/>
<dbReference type="Ensembl" id="ENSCINT00000035138.1">
    <property type="protein sequence ID" value="ENSCINP00000034722.1"/>
    <property type="gene ID" value="ENSCING00000023001.1"/>
</dbReference>
<reference evidence="2" key="1">
    <citation type="journal article" date="2002" name="Science">
        <title>The draft genome of Ciona intestinalis: insights into chordate and vertebrate origins.</title>
        <authorList>
            <person name="Dehal P."/>
            <person name="Satou Y."/>
            <person name="Campbell R.K."/>
            <person name="Chapman J."/>
            <person name="Degnan B."/>
            <person name="De Tomaso A."/>
            <person name="Davidson B."/>
            <person name="Di Gregorio A."/>
            <person name="Gelpke M."/>
            <person name="Goodstein D.M."/>
            <person name="Harafuji N."/>
            <person name="Hastings K.E."/>
            <person name="Ho I."/>
            <person name="Hotta K."/>
            <person name="Huang W."/>
            <person name="Kawashima T."/>
            <person name="Lemaire P."/>
            <person name="Martinez D."/>
            <person name="Meinertzhagen I.A."/>
            <person name="Necula S."/>
            <person name="Nonaka M."/>
            <person name="Putnam N."/>
            <person name="Rash S."/>
            <person name="Saiga H."/>
            <person name="Satake M."/>
            <person name="Terry A."/>
            <person name="Yamada L."/>
            <person name="Wang H.G."/>
            <person name="Awazu S."/>
            <person name="Azumi K."/>
            <person name="Boore J."/>
            <person name="Branno M."/>
            <person name="Chin-Bow S."/>
            <person name="DeSantis R."/>
            <person name="Doyle S."/>
            <person name="Francino P."/>
            <person name="Keys D.N."/>
            <person name="Haga S."/>
            <person name="Hayashi H."/>
            <person name="Hino K."/>
            <person name="Imai K.S."/>
            <person name="Inaba K."/>
            <person name="Kano S."/>
            <person name="Kobayashi K."/>
            <person name="Kobayashi M."/>
            <person name="Lee B.I."/>
            <person name="Makabe K.W."/>
            <person name="Manohar C."/>
            <person name="Matassi G."/>
            <person name="Medina M."/>
            <person name="Mochizuki Y."/>
            <person name="Mount S."/>
            <person name="Morishita T."/>
            <person name="Miura S."/>
            <person name="Nakayama A."/>
            <person name="Nishizaka S."/>
            <person name="Nomoto H."/>
            <person name="Ohta F."/>
            <person name="Oishi K."/>
            <person name="Rigoutsos I."/>
            <person name="Sano M."/>
            <person name="Sasaki A."/>
            <person name="Sasakura Y."/>
            <person name="Shoguchi E."/>
            <person name="Shin-i T."/>
            <person name="Spagnuolo A."/>
            <person name="Stainier D."/>
            <person name="Suzuki M.M."/>
            <person name="Tassy O."/>
            <person name="Takatori N."/>
            <person name="Tokuoka M."/>
            <person name="Yagi K."/>
            <person name="Yoshizaki F."/>
            <person name="Wada S."/>
            <person name="Zhang C."/>
            <person name="Hyatt P.D."/>
            <person name="Larimer F."/>
            <person name="Detter C."/>
            <person name="Doggett N."/>
            <person name="Glavina T."/>
            <person name="Hawkins T."/>
            <person name="Richardson P."/>
            <person name="Lucas S."/>
            <person name="Kohara Y."/>
            <person name="Levine M."/>
            <person name="Satoh N."/>
            <person name="Rokhsar D.S."/>
        </authorList>
    </citation>
    <scope>NUCLEOTIDE SEQUENCE [LARGE SCALE GENOMIC DNA]</scope>
</reference>
<protein>
    <submittedName>
        <fullName evidence="1">Uncharacterized protein</fullName>
    </submittedName>
</protein>
<reference evidence="1" key="2">
    <citation type="journal article" date="2008" name="Genome Biol.">
        <title>Improved genome assembly and evidence-based global gene model set for the chordate Ciona intestinalis: new insight into intron and operon populations.</title>
        <authorList>
            <person name="Satou Y."/>
            <person name="Mineta K."/>
            <person name="Ogasawara M."/>
            <person name="Sasakura Y."/>
            <person name="Shoguchi E."/>
            <person name="Ueno K."/>
            <person name="Yamada L."/>
            <person name="Matsumoto J."/>
            <person name="Wasserscheid J."/>
            <person name="Dewar K."/>
            <person name="Wiley G.B."/>
            <person name="Macmil S.L."/>
            <person name="Roe B.A."/>
            <person name="Zeller R.W."/>
            <person name="Hastings K.E."/>
            <person name="Lemaire P."/>
            <person name="Lindquist E."/>
            <person name="Endo T."/>
            <person name="Hotta K."/>
            <person name="Inaba K."/>
        </authorList>
    </citation>
    <scope>NUCLEOTIDE SEQUENCE [LARGE SCALE GENOMIC DNA]</scope>
    <source>
        <strain evidence="1">wild type</strain>
    </source>
</reference>
<evidence type="ECO:0000313" key="2">
    <source>
        <dbReference type="Proteomes" id="UP000008144"/>
    </source>
</evidence>
<dbReference type="EMBL" id="EAAA01000619">
    <property type="status" value="NOT_ANNOTATED_CDS"/>
    <property type="molecule type" value="Genomic_DNA"/>
</dbReference>
<dbReference type="HOGENOM" id="CLU_1664625_0_0_1"/>
<accession>H2XYI8</accession>
<organism evidence="1 2">
    <name type="scientific">Ciona intestinalis</name>
    <name type="common">Transparent sea squirt</name>
    <name type="synonym">Ascidia intestinalis</name>
    <dbReference type="NCBI Taxonomy" id="7719"/>
    <lineage>
        <taxon>Eukaryota</taxon>
        <taxon>Metazoa</taxon>
        <taxon>Chordata</taxon>
        <taxon>Tunicata</taxon>
        <taxon>Ascidiacea</taxon>
        <taxon>Phlebobranchia</taxon>
        <taxon>Cionidae</taxon>
        <taxon>Ciona</taxon>
    </lineage>
</organism>
<reference evidence="1" key="4">
    <citation type="submission" date="2025-09" db="UniProtKB">
        <authorList>
            <consortium name="Ensembl"/>
        </authorList>
    </citation>
    <scope>IDENTIFICATION</scope>
</reference>
<name>H2XYI8_CIOIN</name>
<sequence length="159" mass="18579">PSLLARRKSYSGTSNVTTADDVCDDVDKKLRHFQEKYELQKARINKRTKIVKKYELSEDLYLTDHTVAEDDPRIVRSFKAMTRVRRRSGFDATLVRDKVWAAKMTKDLSNGFLKMDRIEIDRNRLESCSSRLIDAERATLNKRLTRAKTTLQIPQRTRS</sequence>
<evidence type="ECO:0000313" key="1">
    <source>
        <dbReference type="Ensembl" id="ENSCINP00000034722.1"/>
    </source>
</evidence>
<proteinExistence type="predicted"/>
<keyword evidence="2" id="KW-1185">Reference proteome</keyword>
<dbReference type="Proteomes" id="UP000008144">
    <property type="component" value="Chromosome 10"/>
</dbReference>